<evidence type="ECO:0000313" key="2">
    <source>
        <dbReference type="Proteomes" id="UP001162162"/>
    </source>
</evidence>
<dbReference type="AlphaFoldDB" id="A0AAV8Z0K2"/>
<dbReference type="Proteomes" id="UP001162162">
    <property type="component" value="Unassembled WGS sequence"/>
</dbReference>
<evidence type="ECO:0000313" key="1">
    <source>
        <dbReference type="EMBL" id="KAJ8956902.1"/>
    </source>
</evidence>
<comment type="caution">
    <text evidence="1">The sequence shown here is derived from an EMBL/GenBank/DDBJ whole genome shotgun (WGS) entry which is preliminary data.</text>
</comment>
<organism evidence="1 2">
    <name type="scientific">Aromia moschata</name>
    <dbReference type="NCBI Taxonomy" id="1265417"/>
    <lineage>
        <taxon>Eukaryota</taxon>
        <taxon>Metazoa</taxon>
        <taxon>Ecdysozoa</taxon>
        <taxon>Arthropoda</taxon>
        <taxon>Hexapoda</taxon>
        <taxon>Insecta</taxon>
        <taxon>Pterygota</taxon>
        <taxon>Neoptera</taxon>
        <taxon>Endopterygota</taxon>
        <taxon>Coleoptera</taxon>
        <taxon>Polyphaga</taxon>
        <taxon>Cucujiformia</taxon>
        <taxon>Chrysomeloidea</taxon>
        <taxon>Cerambycidae</taxon>
        <taxon>Cerambycinae</taxon>
        <taxon>Callichromatini</taxon>
        <taxon>Aromia</taxon>
    </lineage>
</organism>
<reference evidence="1" key="1">
    <citation type="journal article" date="2023" name="Insect Mol. Biol.">
        <title>Genome sequencing provides insights into the evolution of gene families encoding plant cell wall-degrading enzymes in longhorned beetles.</title>
        <authorList>
            <person name="Shin N.R."/>
            <person name="Okamura Y."/>
            <person name="Kirsch R."/>
            <person name="Pauchet Y."/>
        </authorList>
    </citation>
    <scope>NUCLEOTIDE SEQUENCE</scope>
    <source>
        <strain evidence="1">AMC_N1</strain>
    </source>
</reference>
<protein>
    <submittedName>
        <fullName evidence="1">Uncharacterized protein</fullName>
    </submittedName>
</protein>
<gene>
    <name evidence="1" type="ORF">NQ318_014320</name>
</gene>
<keyword evidence="2" id="KW-1185">Reference proteome</keyword>
<sequence>MQISTIITQKEGNLIINFAEILGETGSFSPKMDEDGILIRVSENPCLSTRRLSAKTGLSESSICRIF</sequence>
<proteinExistence type="predicted"/>
<name>A0AAV8Z0K2_9CUCU</name>
<dbReference type="EMBL" id="JAPWTK010000027">
    <property type="protein sequence ID" value="KAJ8956902.1"/>
    <property type="molecule type" value="Genomic_DNA"/>
</dbReference>
<accession>A0AAV8Z0K2</accession>